<keyword evidence="4" id="KW-0633">Potassium transport</keyword>
<dbReference type="GO" id="GO:0015379">
    <property type="term" value="F:potassium:chloride symporter activity"/>
    <property type="evidence" value="ECO:0007669"/>
    <property type="project" value="InterPro"/>
</dbReference>
<name>A0A401G419_9BACT</name>
<comment type="subcellular location">
    <subcellularLocation>
        <location evidence="1">Cell membrane</location>
        <topology evidence="1">Multi-pass membrane protein</topology>
    </subcellularLocation>
</comment>
<dbReference type="PANTHER" id="PTHR32024:SF1">
    <property type="entry name" value="KTR SYSTEM POTASSIUM UPTAKE PROTEIN B"/>
    <property type="match status" value="1"/>
</dbReference>
<keyword evidence="12" id="KW-1185">Reference proteome</keyword>
<evidence type="ECO:0000256" key="7">
    <source>
        <dbReference type="ARBA" id="ARBA00022989"/>
    </source>
</evidence>
<comment type="caution">
    <text evidence="11">The sequence shown here is derived from an EMBL/GenBank/DDBJ whole genome shotgun (WGS) entry which is preliminary data.</text>
</comment>
<reference evidence="12" key="2">
    <citation type="submission" date="2019-01" db="EMBL/GenBank/DDBJ databases">
        <title>Genome sequence of Desulfonema ishimotonii strain Tokyo 01.</title>
        <authorList>
            <person name="Fukui M."/>
        </authorList>
    </citation>
    <scope>NUCLEOTIDE SEQUENCE [LARGE SCALE GENOMIC DNA]</scope>
    <source>
        <strain evidence="12">Tokyo 01</strain>
    </source>
</reference>
<keyword evidence="7 10" id="KW-1133">Transmembrane helix</keyword>
<evidence type="ECO:0000256" key="3">
    <source>
        <dbReference type="ARBA" id="ARBA00022475"/>
    </source>
</evidence>
<keyword evidence="2" id="KW-0813">Transport</keyword>
<proteinExistence type="predicted"/>
<feature type="transmembrane region" description="Helical" evidence="10">
    <location>
        <begin position="360"/>
        <end position="383"/>
    </location>
</feature>
<dbReference type="Proteomes" id="UP000288096">
    <property type="component" value="Unassembled WGS sequence"/>
</dbReference>
<sequence length="466" mass="50815">MTVKMVLKLKRLRARISKWFLEFPGRSSVIGFSLLIATGTALLMLPAASAGPPVKFIDALFTATSASCVTGLVVMDTGTALTPWGQGVILLLIQIGGLGIMTISTLFLMLAGKRPGMMERMAIRDTFTHQKDRKAADILREVMLFAFSIEAAGALILFFCFLPDNSPGRALYTGVFHAISAFCNAGFSLFADSLTGYRESWVINLTVSFLIITGGVGFLVLSELRGHLRFSRRTWSRLSLHSKLALSSTLMLLGVSTLLFLFMEWDNTLTPLSVPGRILAAFFQAVSARTAGFNTLAFEHMANETLFLIIVMMFIGACPGSCGGGVKTTTIFSLTLLGLSRFQGHDRPRIFRRSIPEASVWRAVNVVMISSLVIVLALMLLLISELGNVSHLQSRGKFLEFFFEVVSAFGTVGLSTGVTAGLSLPGKLIITAVMFIGRLGPLVIGIAFSRRRRIRYHYAEEQIMIG</sequence>
<keyword evidence="6" id="KW-0630">Potassium</keyword>
<dbReference type="Pfam" id="PF02386">
    <property type="entry name" value="TrkH"/>
    <property type="match status" value="1"/>
</dbReference>
<keyword evidence="9 10" id="KW-0472">Membrane</keyword>
<evidence type="ECO:0000256" key="8">
    <source>
        <dbReference type="ARBA" id="ARBA00023065"/>
    </source>
</evidence>
<evidence type="ECO:0000256" key="9">
    <source>
        <dbReference type="ARBA" id="ARBA00023136"/>
    </source>
</evidence>
<dbReference type="NCBIfam" id="TIGR00933">
    <property type="entry name" value="2a38"/>
    <property type="match status" value="1"/>
</dbReference>
<evidence type="ECO:0000256" key="10">
    <source>
        <dbReference type="SAM" id="Phobius"/>
    </source>
</evidence>
<feature type="transmembrane region" description="Helical" evidence="10">
    <location>
        <begin position="88"/>
        <end position="111"/>
    </location>
</feature>
<reference evidence="12" key="1">
    <citation type="submission" date="2017-11" db="EMBL/GenBank/DDBJ databases">
        <authorList>
            <person name="Watanabe M."/>
            <person name="Kojima H."/>
        </authorList>
    </citation>
    <scope>NUCLEOTIDE SEQUENCE [LARGE SCALE GENOMIC DNA]</scope>
    <source>
        <strain evidence="12">Tokyo 01</strain>
    </source>
</reference>
<accession>A0A401G419</accession>
<evidence type="ECO:0000256" key="5">
    <source>
        <dbReference type="ARBA" id="ARBA00022692"/>
    </source>
</evidence>
<dbReference type="InterPro" id="IPR003445">
    <property type="entry name" value="Cat_transpt"/>
</dbReference>
<protein>
    <submittedName>
        <fullName evidence="11">Trk family potassium uptake protein</fullName>
    </submittedName>
</protein>
<evidence type="ECO:0000256" key="2">
    <source>
        <dbReference type="ARBA" id="ARBA00022448"/>
    </source>
</evidence>
<gene>
    <name evidence="11" type="ORF">DENIS_4988</name>
</gene>
<dbReference type="PANTHER" id="PTHR32024">
    <property type="entry name" value="TRK SYSTEM POTASSIUM UPTAKE PROTEIN TRKG-RELATED"/>
    <property type="match status" value="1"/>
</dbReference>
<feature type="transmembrane region" description="Helical" evidence="10">
    <location>
        <begin position="244"/>
        <end position="263"/>
    </location>
</feature>
<keyword evidence="8" id="KW-0406">Ion transport</keyword>
<keyword evidence="5 10" id="KW-0812">Transmembrane</keyword>
<feature type="transmembrane region" description="Helical" evidence="10">
    <location>
        <begin position="202"/>
        <end position="224"/>
    </location>
</feature>
<dbReference type="AlphaFoldDB" id="A0A401G419"/>
<feature type="transmembrane region" description="Helical" evidence="10">
    <location>
        <begin position="60"/>
        <end position="81"/>
    </location>
</feature>
<evidence type="ECO:0000256" key="1">
    <source>
        <dbReference type="ARBA" id="ARBA00004651"/>
    </source>
</evidence>
<feature type="transmembrane region" description="Helical" evidence="10">
    <location>
        <begin position="306"/>
        <end position="339"/>
    </location>
</feature>
<feature type="transmembrane region" description="Helical" evidence="10">
    <location>
        <begin position="142"/>
        <end position="163"/>
    </location>
</feature>
<evidence type="ECO:0000313" key="11">
    <source>
        <dbReference type="EMBL" id="GBC63988.1"/>
    </source>
</evidence>
<dbReference type="GO" id="GO:0005886">
    <property type="term" value="C:plasma membrane"/>
    <property type="evidence" value="ECO:0007669"/>
    <property type="project" value="UniProtKB-SubCell"/>
</dbReference>
<evidence type="ECO:0000256" key="6">
    <source>
        <dbReference type="ARBA" id="ARBA00022958"/>
    </source>
</evidence>
<evidence type="ECO:0000313" key="12">
    <source>
        <dbReference type="Proteomes" id="UP000288096"/>
    </source>
</evidence>
<dbReference type="InterPro" id="IPR004772">
    <property type="entry name" value="TrkH"/>
</dbReference>
<dbReference type="EMBL" id="BEXT01000001">
    <property type="protein sequence ID" value="GBC63988.1"/>
    <property type="molecule type" value="Genomic_DNA"/>
</dbReference>
<feature type="transmembrane region" description="Helical" evidence="10">
    <location>
        <begin position="170"/>
        <end position="190"/>
    </location>
</feature>
<organism evidence="11 12">
    <name type="scientific">Desulfonema ishimotonii</name>
    <dbReference type="NCBI Taxonomy" id="45657"/>
    <lineage>
        <taxon>Bacteria</taxon>
        <taxon>Pseudomonadati</taxon>
        <taxon>Thermodesulfobacteriota</taxon>
        <taxon>Desulfobacteria</taxon>
        <taxon>Desulfobacterales</taxon>
        <taxon>Desulfococcaceae</taxon>
        <taxon>Desulfonema</taxon>
    </lineage>
</organism>
<evidence type="ECO:0000256" key="4">
    <source>
        <dbReference type="ARBA" id="ARBA00022538"/>
    </source>
</evidence>
<feature type="transmembrane region" description="Helical" evidence="10">
    <location>
        <begin position="428"/>
        <end position="448"/>
    </location>
</feature>
<keyword evidence="3" id="KW-1003">Cell membrane</keyword>